<dbReference type="PANTHER" id="PTHR12847:SF3">
    <property type="entry name" value="EAR-BINDING COAT-ASSOCIATED PROTEIN 2, PUTATIVE, EXPRESSED-RELATED"/>
    <property type="match status" value="1"/>
</dbReference>
<feature type="non-terminal residue" evidence="2">
    <location>
        <position position="1"/>
    </location>
</feature>
<dbReference type="InParanoid" id="A0A1Q3C0M3"/>
<keyword evidence="3" id="KW-1185">Reference proteome</keyword>
<organism evidence="2 3">
    <name type="scientific">Cephalotus follicularis</name>
    <name type="common">Albany pitcher plant</name>
    <dbReference type="NCBI Taxonomy" id="3775"/>
    <lineage>
        <taxon>Eukaryota</taxon>
        <taxon>Viridiplantae</taxon>
        <taxon>Streptophyta</taxon>
        <taxon>Embryophyta</taxon>
        <taxon>Tracheophyta</taxon>
        <taxon>Spermatophyta</taxon>
        <taxon>Magnoliopsida</taxon>
        <taxon>eudicotyledons</taxon>
        <taxon>Gunneridae</taxon>
        <taxon>Pentapetalae</taxon>
        <taxon>rosids</taxon>
        <taxon>fabids</taxon>
        <taxon>Oxalidales</taxon>
        <taxon>Cephalotaceae</taxon>
        <taxon>Cephalotus</taxon>
    </lineage>
</organism>
<dbReference type="InterPro" id="IPR011993">
    <property type="entry name" value="PH-like_dom_sf"/>
</dbReference>
<dbReference type="Gene3D" id="2.30.29.30">
    <property type="entry name" value="Pleckstrin-homology domain (PH domain)/Phosphotyrosine-binding domain (PTB)"/>
    <property type="match status" value="1"/>
</dbReference>
<gene>
    <name evidence="2" type="ORF">CFOL_v3_17259</name>
</gene>
<feature type="domain" description="NECAP PHear" evidence="1">
    <location>
        <begin position="105"/>
        <end position="194"/>
    </location>
</feature>
<evidence type="ECO:0000313" key="2">
    <source>
        <dbReference type="EMBL" id="GAV73776.1"/>
    </source>
</evidence>
<dbReference type="OrthoDB" id="10265489at2759"/>
<accession>A0A1Q3C0M3</accession>
<dbReference type="Pfam" id="PF07933">
    <property type="entry name" value="DUF1681"/>
    <property type="match status" value="1"/>
</dbReference>
<dbReference type="InterPro" id="IPR012466">
    <property type="entry name" value="NECAP_PHear"/>
</dbReference>
<dbReference type="GO" id="GO:0006897">
    <property type="term" value="P:endocytosis"/>
    <property type="evidence" value="ECO:0007669"/>
    <property type="project" value="InterPro"/>
</dbReference>
<dbReference type="GO" id="GO:0030125">
    <property type="term" value="C:clathrin vesicle coat"/>
    <property type="evidence" value="ECO:0007669"/>
    <property type="project" value="TreeGrafter"/>
</dbReference>
<proteinExistence type="predicted"/>
<sequence length="241" mass="27570">KPIAKGQFYFTRFKFSNSPRLDPCSSSLTLSSPLLLTTNLLSVRREVHLPISLGMKYKSRVSSSSRFLKLIRFPNPRGNLSSLKHLFRFKLWSISQLCISNLCLSLWSGRVHVVSCRERCEILLEDPNFGELFIACFMSPGQREAAVESVLDSSLYVVLRIEDGSGKHAFIGLGFVERNEAFDFNVALSDHEEQGRLHCSSTGYLIDYCVIECFYCYLAFSLVRQMMHSLAPWLRSRYRIS</sequence>
<protein>
    <submittedName>
        <fullName evidence="2">DUF1681 domain-containing protein</fullName>
    </submittedName>
</protein>
<evidence type="ECO:0000313" key="3">
    <source>
        <dbReference type="Proteomes" id="UP000187406"/>
    </source>
</evidence>
<evidence type="ECO:0000259" key="1">
    <source>
        <dbReference type="Pfam" id="PF07933"/>
    </source>
</evidence>
<dbReference type="SUPFAM" id="SSF50729">
    <property type="entry name" value="PH domain-like"/>
    <property type="match status" value="1"/>
</dbReference>
<name>A0A1Q3C0M3_CEPFO</name>
<dbReference type="STRING" id="3775.A0A1Q3C0M3"/>
<dbReference type="EMBL" id="BDDD01001149">
    <property type="protein sequence ID" value="GAV73776.1"/>
    <property type="molecule type" value="Genomic_DNA"/>
</dbReference>
<reference evidence="3" key="1">
    <citation type="submission" date="2016-04" db="EMBL/GenBank/DDBJ databases">
        <title>Cephalotus genome sequencing.</title>
        <authorList>
            <person name="Fukushima K."/>
            <person name="Hasebe M."/>
            <person name="Fang X."/>
        </authorList>
    </citation>
    <scope>NUCLEOTIDE SEQUENCE [LARGE SCALE GENOMIC DNA]</scope>
    <source>
        <strain evidence="3">cv. St1</strain>
    </source>
</reference>
<dbReference type="AlphaFoldDB" id="A0A1Q3C0M3"/>
<dbReference type="PANTHER" id="PTHR12847">
    <property type="entry name" value="ATP-BINDING CASSETTE ABC TRANSPORTER-RELATED"/>
    <property type="match status" value="1"/>
</dbReference>
<comment type="caution">
    <text evidence="2">The sequence shown here is derived from an EMBL/GenBank/DDBJ whole genome shotgun (WGS) entry which is preliminary data.</text>
</comment>
<dbReference type="Proteomes" id="UP000187406">
    <property type="component" value="Unassembled WGS sequence"/>
</dbReference>